<dbReference type="EMBL" id="SNVW01000014">
    <property type="protein sequence ID" value="TDN41934.1"/>
    <property type="molecule type" value="Genomic_DNA"/>
</dbReference>
<gene>
    <name evidence="1" type="ORF">EDF64_11413</name>
</gene>
<dbReference type="RefSeq" id="WP_133520976.1">
    <property type="nucleotide sequence ID" value="NZ_SNVW01000014.1"/>
</dbReference>
<dbReference type="Proteomes" id="UP000295764">
    <property type="component" value="Unassembled WGS sequence"/>
</dbReference>
<accession>A0A4R6DCR8</accession>
<evidence type="ECO:0000313" key="2">
    <source>
        <dbReference type="Proteomes" id="UP000295764"/>
    </source>
</evidence>
<reference evidence="1 2" key="1">
    <citation type="submission" date="2019-03" db="EMBL/GenBank/DDBJ databases">
        <title>Genomic analyses of the natural microbiome of Caenorhabditis elegans.</title>
        <authorList>
            <person name="Samuel B."/>
        </authorList>
    </citation>
    <scope>NUCLEOTIDE SEQUENCE [LARGE SCALE GENOMIC DNA]</scope>
    <source>
        <strain evidence="1 2">JUb65</strain>
    </source>
</reference>
<proteinExistence type="predicted"/>
<dbReference type="AlphaFoldDB" id="A0A4R6DCR8"/>
<protein>
    <submittedName>
        <fullName evidence="1">Uncharacterized protein</fullName>
    </submittedName>
</protein>
<comment type="caution">
    <text evidence="1">The sequence shown here is derived from an EMBL/GenBank/DDBJ whole genome shotgun (WGS) entry which is preliminary data.</text>
</comment>
<evidence type="ECO:0000313" key="1">
    <source>
        <dbReference type="EMBL" id="TDN41934.1"/>
    </source>
</evidence>
<organism evidence="1 2">
    <name type="scientific">Curtobacterium flaccumfaciens</name>
    <dbReference type="NCBI Taxonomy" id="2035"/>
    <lineage>
        <taxon>Bacteria</taxon>
        <taxon>Bacillati</taxon>
        <taxon>Actinomycetota</taxon>
        <taxon>Actinomycetes</taxon>
        <taxon>Micrococcales</taxon>
        <taxon>Microbacteriaceae</taxon>
        <taxon>Curtobacterium</taxon>
    </lineage>
</organism>
<name>A0A4R6DCR8_9MICO</name>
<sequence length="62" mass="6887">MTAAWTGFTTTANLDPTFLASAKQHGALLSTIVKYLVRTHQHHLVYQRTFDVLSDELTALLA</sequence>